<keyword evidence="2" id="KW-0521">NADP</keyword>
<evidence type="ECO:0000313" key="5">
    <source>
        <dbReference type="EMBL" id="EGG05970.1"/>
    </source>
</evidence>
<comment type="similarity">
    <text evidence="1 4">Belongs to the short-chain dehydrogenases/reductases (SDR) family.</text>
</comment>
<dbReference type="PRINTS" id="PR00081">
    <property type="entry name" value="GDHRDH"/>
</dbReference>
<evidence type="ECO:0000313" key="6">
    <source>
        <dbReference type="Proteomes" id="UP000001072"/>
    </source>
</evidence>
<organism evidence="6">
    <name type="scientific">Melampsora larici-populina (strain 98AG31 / pathotype 3-4-7)</name>
    <name type="common">Poplar leaf rust fungus</name>
    <dbReference type="NCBI Taxonomy" id="747676"/>
    <lineage>
        <taxon>Eukaryota</taxon>
        <taxon>Fungi</taxon>
        <taxon>Dikarya</taxon>
        <taxon>Basidiomycota</taxon>
        <taxon>Pucciniomycotina</taxon>
        <taxon>Pucciniomycetes</taxon>
        <taxon>Pucciniales</taxon>
        <taxon>Melampsoraceae</taxon>
        <taxon>Melampsora</taxon>
    </lineage>
</organism>
<name>F4RND9_MELLP</name>
<dbReference type="eggNOG" id="KOG1200">
    <property type="taxonomic scope" value="Eukaryota"/>
</dbReference>
<dbReference type="PANTHER" id="PTHR42760">
    <property type="entry name" value="SHORT-CHAIN DEHYDROGENASES/REDUCTASES FAMILY MEMBER"/>
    <property type="match status" value="1"/>
</dbReference>
<dbReference type="RefSeq" id="XP_007410621.1">
    <property type="nucleotide sequence ID" value="XM_007410559.1"/>
</dbReference>
<reference evidence="6" key="1">
    <citation type="journal article" date="2011" name="Proc. Natl. Acad. Sci. U.S.A.">
        <title>Obligate biotrophy features unraveled by the genomic analysis of rust fungi.</title>
        <authorList>
            <person name="Duplessis S."/>
            <person name="Cuomo C.A."/>
            <person name="Lin Y.-C."/>
            <person name="Aerts A."/>
            <person name="Tisserant E."/>
            <person name="Veneault-Fourrey C."/>
            <person name="Joly D.L."/>
            <person name="Hacquard S."/>
            <person name="Amselem J."/>
            <person name="Cantarel B.L."/>
            <person name="Chiu R."/>
            <person name="Coutinho P.M."/>
            <person name="Feau N."/>
            <person name="Field M."/>
            <person name="Frey P."/>
            <person name="Gelhaye E."/>
            <person name="Goldberg J."/>
            <person name="Grabherr M.G."/>
            <person name="Kodira C.D."/>
            <person name="Kohler A."/>
            <person name="Kuees U."/>
            <person name="Lindquist E.A."/>
            <person name="Lucas S.M."/>
            <person name="Mago R."/>
            <person name="Mauceli E."/>
            <person name="Morin E."/>
            <person name="Murat C."/>
            <person name="Pangilinan J.L."/>
            <person name="Park R."/>
            <person name="Pearson M."/>
            <person name="Quesneville H."/>
            <person name="Rouhier N."/>
            <person name="Sakthikumar S."/>
            <person name="Salamov A.A."/>
            <person name="Schmutz J."/>
            <person name="Selles B."/>
            <person name="Shapiro H."/>
            <person name="Tanguay P."/>
            <person name="Tuskan G.A."/>
            <person name="Henrissat B."/>
            <person name="Van de Peer Y."/>
            <person name="Rouze P."/>
            <person name="Ellis J.G."/>
            <person name="Dodds P.N."/>
            <person name="Schein J.E."/>
            <person name="Zhong S."/>
            <person name="Hamelin R.C."/>
            <person name="Grigoriev I.V."/>
            <person name="Szabo L.J."/>
            <person name="Martin F."/>
        </authorList>
    </citation>
    <scope>NUCLEOTIDE SEQUENCE [LARGE SCALE GENOMIC DNA]</scope>
    <source>
        <strain evidence="6">98AG31 / pathotype 3-4-7</strain>
    </source>
</reference>
<dbReference type="VEuPathDB" id="FungiDB:MELLADRAFT_52674"/>
<dbReference type="SUPFAM" id="SSF51735">
    <property type="entry name" value="NAD(P)-binding Rossmann-fold domains"/>
    <property type="match status" value="1"/>
</dbReference>
<dbReference type="Pfam" id="PF00106">
    <property type="entry name" value="adh_short"/>
    <property type="match status" value="1"/>
</dbReference>
<dbReference type="GO" id="GO:0006633">
    <property type="term" value="P:fatty acid biosynthetic process"/>
    <property type="evidence" value="ECO:0007669"/>
    <property type="project" value="TreeGrafter"/>
</dbReference>
<dbReference type="FunFam" id="3.40.50.720:FF:000173">
    <property type="entry name" value="3-oxoacyl-[acyl-carrier protein] reductase"/>
    <property type="match status" value="1"/>
</dbReference>
<dbReference type="GO" id="GO:0016616">
    <property type="term" value="F:oxidoreductase activity, acting on the CH-OH group of donors, NAD or NADP as acceptor"/>
    <property type="evidence" value="ECO:0007669"/>
    <property type="project" value="TreeGrafter"/>
</dbReference>
<accession>F4RND9</accession>
<dbReference type="PRINTS" id="PR00080">
    <property type="entry name" value="SDRFAMILY"/>
</dbReference>
<protein>
    <submittedName>
        <fullName evidence="5">Uncharacterized protein</fullName>
    </submittedName>
</protein>
<dbReference type="OrthoDB" id="1888931at2759"/>
<dbReference type="Gene3D" id="3.40.50.720">
    <property type="entry name" value="NAD(P)-binding Rossmann-like Domain"/>
    <property type="match status" value="1"/>
</dbReference>
<dbReference type="KEGG" id="mlr:MELLADRAFT_52674"/>
<dbReference type="Proteomes" id="UP000001072">
    <property type="component" value="Unassembled WGS sequence"/>
</dbReference>
<dbReference type="InterPro" id="IPR036291">
    <property type="entry name" value="NAD(P)-bd_dom_sf"/>
</dbReference>
<evidence type="ECO:0000256" key="3">
    <source>
        <dbReference type="ARBA" id="ARBA00023002"/>
    </source>
</evidence>
<dbReference type="GeneID" id="18928832"/>
<dbReference type="CDD" id="cd05233">
    <property type="entry name" value="SDR_c"/>
    <property type="match status" value="1"/>
</dbReference>
<dbReference type="HOGENOM" id="CLU_010194_1_3_1"/>
<keyword evidence="6" id="KW-1185">Reference proteome</keyword>
<gene>
    <name evidence="5" type="ORF">MELLADRAFT_52674</name>
</gene>
<evidence type="ECO:0000256" key="1">
    <source>
        <dbReference type="ARBA" id="ARBA00006484"/>
    </source>
</evidence>
<dbReference type="GO" id="GO:0048038">
    <property type="term" value="F:quinone binding"/>
    <property type="evidence" value="ECO:0007669"/>
    <property type="project" value="TreeGrafter"/>
</dbReference>
<proteinExistence type="inferred from homology"/>
<dbReference type="InterPro" id="IPR002347">
    <property type="entry name" value="SDR_fam"/>
</dbReference>
<dbReference type="InterPro" id="IPR020904">
    <property type="entry name" value="Sc_DH/Rdtase_CS"/>
</dbReference>
<sequence>MTETSSSNFQLRTLDNDLIGRLALVTGASGGIGAACAKALAKEGCDVALHYCSNQDSTQKLVNELKTQYPNQTFTLHQADLKDQTSTQSLMKSIMKENSKHSSISILILNAGLGRRIRDIQNIEIQDWIDTLEVNSKSQFILIKDSLDDSIGKMRKAKWGRIVLISSISSKGGGINGCHYAASKGALTSMGLNLSRVLAPDNITVNIVSPAMIGSTGMVPSPKSDSNDQDDLGLKLASTIPLGRLGDPSEVSNVMIMFVKTGYLTGQDVILSGGLH</sequence>
<dbReference type="STRING" id="747676.F4RND9"/>
<evidence type="ECO:0000256" key="4">
    <source>
        <dbReference type="RuleBase" id="RU000363"/>
    </source>
</evidence>
<dbReference type="PANTHER" id="PTHR42760:SF127">
    <property type="entry name" value="3-KETOACYL-ACYL CARRIER PROTEIN REDUCTASE-RELATED"/>
    <property type="match status" value="1"/>
</dbReference>
<dbReference type="InParanoid" id="F4RND9"/>
<keyword evidence="3" id="KW-0560">Oxidoreductase</keyword>
<evidence type="ECO:0000256" key="2">
    <source>
        <dbReference type="ARBA" id="ARBA00022857"/>
    </source>
</evidence>
<dbReference type="PROSITE" id="PS00061">
    <property type="entry name" value="ADH_SHORT"/>
    <property type="match status" value="1"/>
</dbReference>
<dbReference type="EMBL" id="GL883110">
    <property type="protein sequence ID" value="EGG05970.1"/>
    <property type="molecule type" value="Genomic_DNA"/>
</dbReference>
<dbReference type="AlphaFoldDB" id="F4RND9"/>